<dbReference type="GO" id="GO:0015562">
    <property type="term" value="F:efflux transmembrane transporter activity"/>
    <property type="evidence" value="ECO:0007669"/>
    <property type="project" value="TreeGrafter"/>
</dbReference>
<dbReference type="Gene3D" id="2.40.30.170">
    <property type="match status" value="1"/>
</dbReference>
<feature type="domain" description="YknX-like C-terminal permuted SH3-like" evidence="6">
    <location>
        <begin position="283"/>
        <end position="351"/>
    </location>
</feature>
<dbReference type="AlphaFoldDB" id="A0A1N7PUJ0"/>
<evidence type="ECO:0000313" key="7">
    <source>
        <dbReference type="EMBL" id="SIT14210.1"/>
    </source>
</evidence>
<dbReference type="InterPro" id="IPR006143">
    <property type="entry name" value="RND_pump_MFP"/>
</dbReference>
<dbReference type="Pfam" id="PF25989">
    <property type="entry name" value="YknX_C"/>
    <property type="match status" value="1"/>
</dbReference>
<name>A0A1N7PUJ0_9RHOB</name>
<dbReference type="Pfam" id="PF25917">
    <property type="entry name" value="BSH_RND"/>
    <property type="match status" value="1"/>
</dbReference>
<dbReference type="PANTHER" id="PTHR30469:SF11">
    <property type="entry name" value="BLL4320 PROTEIN"/>
    <property type="match status" value="1"/>
</dbReference>
<dbReference type="Proteomes" id="UP000186684">
    <property type="component" value="Unassembled WGS sequence"/>
</dbReference>
<accession>A0A1N7PUJ0</accession>
<dbReference type="InterPro" id="IPR058625">
    <property type="entry name" value="MdtA-like_BSH"/>
</dbReference>
<gene>
    <name evidence="7" type="ORF">SAMN05421759_12035</name>
</gene>
<dbReference type="SUPFAM" id="SSF111369">
    <property type="entry name" value="HlyD-like secretion proteins"/>
    <property type="match status" value="1"/>
</dbReference>
<evidence type="ECO:0000259" key="4">
    <source>
        <dbReference type="Pfam" id="PF25917"/>
    </source>
</evidence>
<comment type="similarity">
    <text evidence="1">Belongs to the membrane fusion protein (MFP) (TC 8.A.1) family.</text>
</comment>
<dbReference type="InterPro" id="IPR058792">
    <property type="entry name" value="Beta-barrel_RND_2"/>
</dbReference>
<feature type="chain" id="PRO_5012839969" evidence="3">
    <location>
        <begin position="21"/>
        <end position="361"/>
    </location>
</feature>
<dbReference type="Pfam" id="PF25954">
    <property type="entry name" value="Beta-barrel_RND_2"/>
    <property type="match status" value="1"/>
</dbReference>
<sequence length="361" mass="37808">MKSFLKVAASAVVVAGFAAAGLFGTEILVNQGAAGAQSGRERPPTRVGVAEPQRATIEDSVSAVGTLMPVRAVALVPEVPGRVAEVPVSSGQSVAAGDLVVQLDDRAARADLAEAEATLREARLELQRVTELSDSNIAAEARLESTRAAYKRAEAALQRANAALEDRRITAPFGGTLGIIDVEPGAFLDGSVPVTRLSDLSVMQVSLSLPERYFQSVTPGLSLTLTTPAYPDEEFEGKVTVRAPEIDLNSRSFDIRAEIDNTDGRLAGGMFANSRIVLSTYEGLAIPDDAVISEGFASYVYVVSDGTAARTEIEPGNTLGGLIEARSGLNAGDKVVIAGWDRVSDGAPVTIDEDIAREGLE</sequence>
<dbReference type="Gene3D" id="2.40.420.20">
    <property type="match status" value="1"/>
</dbReference>
<organism evidence="7 8">
    <name type="scientific">Roseivivax lentus</name>
    <dbReference type="NCBI Taxonomy" id="633194"/>
    <lineage>
        <taxon>Bacteria</taxon>
        <taxon>Pseudomonadati</taxon>
        <taxon>Pseudomonadota</taxon>
        <taxon>Alphaproteobacteria</taxon>
        <taxon>Rhodobacterales</taxon>
        <taxon>Roseobacteraceae</taxon>
        <taxon>Roseivivax</taxon>
    </lineage>
</organism>
<evidence type="ECO:0000259" key="6">
    <source>
        <dbReference type="Pfam" id="PF25989"/>
    </source>
</evidence>
<keyword evidence="2" id="KW-0175">Coiled coil</keyword>
<dbReference type="OrthoDB" id="9806939at2"/>
<feature type="domain" description="CusB-like beta-barrel" evidence="5">
    <location>
        <begin position="206"/>
        <end position="276"/>
    </location>
</feature>
<keyword evidence="3" id="KW-0732">Signal</keyword>
<dbReference type="FunFam" id="2.40.30.170:FF:000010">
    <property type="entry name" value="Efflux RND transporter periplasmic adaptor subunit"/>
    <property type="match status" value="1"/>
</dbReference>
<evidence type="ECO:0000259" key="5">
    <source>
        <dbReference type="Pfam" id="PF25954"/>
    </source>
</evidence>
<protein>
    <submittedName>
        <fullName evidence="7">Membrane fusion protein, multidrug efflux system</fullName>
    </submittedName>
</protein>
<evidence type="ECO:0000313" key="8">
    <source>
        <dbReference type="Proteomes" id="UP000186684"/>
    </source>
</evidence>
<dbReference type="NCBIfam" id="TIGR01730">
    <property type="entry name" value="RND_mfp"/>
    <property type="match status" value="1"/>
</dbReference>
<dbReference type="Gene3D" id="1.10.287.470">
    <property type="entry name" value="Helix hairpin bin"/>
    <property type="match status" value="1"/>
</dbReference>
<reference evidence="8" key="1">
    <citation type="submission" date="2017-01" db="EMBL/GenBank/DDBJ databases">
        <authorList>
            <person name="Varghese N."/>
            <person name="Submissions S."/>
        </authorList>
    </citation>
    <scope>NUCLEOTIDE SEQUENCE [LARGE SCALE GENOMIC DNA]</scope>
    <source>
        <strain evidence="8">DSM 29430</strain>
    </source>
</reference>
<dbReference type="RefSeq" id="WP_076450721.1">
    <property type="nucleotide sequence ID" value="NZ_FTOQ01000020.1"/>
</dbReference>
<feature type="signal peptide" evidence="3">
    <location>
        <begin position="1"/>
        <end position="20"/>
    </location>
</feature>
<dbReference type="PANTHER" id="PTHR30469">
    <property type="entry name" value="MULTIDRUG RESISTANCE PROTEIN MDTA"/>
    <property type="match status" value="1"/>
</dbReference>
<dbReference type="Gene3D" id="2.40.50.100">
    <property type="match status" value="1"/>
</dbReference>
<dbReference type="EMBL" id="FTOQ01000020">
    <property type="protein sequence ID" value="SIT14210.1"/>
    <property type="molecule type" value="Genomic_DNA"/>
</dbReference>
<proteinExistence type="inferred from homology"/>
<dbReference type="InterPro" id="IPR058637">
    <property type="entry name" value="YknX-like_C"/>
</dbReference>
<evidence type="ECO:0000256" key="3">
    <source>
        <dbReference type="SAM" id="SignalP"/>
    </source>
</evidence>
<feature type="coiled-coil region" evidence="2">
    <location>
        <begin position="105"/>
        <end position="170"/>
    </location>
</feature>
<dbReference type="GO" id="GO:1990281">
    <property type="term" value="C:efflux pump complex"/>
    <property type="evidence" value="ECO:0007669"/>
    <property type="project" value="TreeGrafter"/>
</dbReference>
<keyword evidence="8" id="KW-1185">Reference proteome</keyword>
<evidence type="ECO:0000256" key="1">
    <source>
        <dbReference type="ARBA" id="ARBA00009477"/>
    </source>
</evidence>
<dbReference type="STRING" id="633194.SAMN05421759_12035"/>
<feature type="domain" description="Multidrug resistance protein MdtA-like barrel-sandwich hybrid" evidence="4">
    <location>
        <begin position="72"/>
        <end position="188"/>
    </location>
</feature>
<evidence type="ECO:0000256" key="2">
    <source>
        <dbReference type="SAM" id="Coils"/>
    </source>
</evidence>